<gene>
    <name evidence="11" type="primary">argS</name>
    <name evidence="11" type="ORF">EVG15_09115</name>
</gene>
<dbReference type="Gene3D" id="1.10.730.10">
    <property type="entry name" value="Isoleucyl-tRNA Synthetase, Domain 1"/>
    <property type="match status" value="1"/>
</dbReference>
<dbReference type="GO" id="GO:0004814">
    <property type="term" value="F:arginine-tRNA ligase activity"/>
    <property type="evidence" value="ECO:0007669"/>
    <property type="project" value="UniProtKB-EC"/>
</dbReference>
<dbReference type="Pfam" id="PF05746">
    <property type="entry name" value="DALR_1"/>
    <property type="match status" value="1"/>
</dbReference>
<dbReference type="Gene3D" id="3.40.50.620">
    <property type="entry name" value="HUPs"/>
    <property type="match status" value="2"/>
</dbReference>
<dbReference type="GO" id="GO:0005524">
    <property type="term" value="F:ATP binding"/>
    <property type="evidence" value="ECO:0007669"/>
    <property type="project" value="UniProtKB-KW"/>
</dbReference>
<evidence type="ECO:0000256" key="6">
    <source>
        <dbReference type="ARBA" id="ARBA00022917"/>
    </source>
</evidence>
<sequence>MTETSGNIFKSNLIFLIYIIITNKELVEIETDKNNANFNIKFDLDKINTLEIEKLIKLPPDPSYGDYCIPSYYLKQNGFKGSPEDIANKIVGFIYSYIINPLYDINKLKNSYLQDLFKNFTQYFTSVNAKGAYINFYFNKQKFANYIITEILTKKNNYGRNYSGKDKTVVIDFSSPNIAKPFGVGHLRSTVIGMSLARIYDFCGYKTIKINYLGDFGTQFGKLITAFCRFKDKDINNNNNNINNGDNTKNAFNLNSNLAEFKNDPVKFLYKLYVKFHSEAETNPELDNEARIRFQKLEKSIIEIDDAVELLNDTSDDENNNIIINGNIYDFCAENIAENIKDTQDNNKDNDRDDEIVNAESDNTELNIINNNKKYNRIKYHNIESNDKIKKEIPGELYLWKIFRKLSIQEFKRIYNIINVSFDFYEGESQSSKLAVNLVNILLKADIAEKSMDAVIIPMEKTPALIAKSDGTTLYLSRDIATAILRFEKFKFDKMLYVVGSEQALHFSQLFNIFKILKENKRKLIESEKINMSGNSDEDKSNINHTNTINKEINDKRNNNDININLNKKIDVNLFSKYASEIAGKLYHIKFGRIIGMSTRKGNLVFLEDYINEAKEKAQLKLSEDTKFQYNKQHPDGLNNIACDYSNDDELTEKKIKNIDDIDNSNNRKDEKNLIININNDDAENQVFDVDIDEIALKVGIGAVIFNDLKTRRSIDINFNWDNVLSFEGQTGPYLQYSVARINSLIEKLAKEYSFKIKIEKLYYPEMFADIDIEKKDFCTVQNDDFELIFSIVKHLSLLEDIVKDAVSNDEPSIVGTYLLDLAALFNSYYQNYKLMGLESDFVYNRILFLISVKIVLETGLNLLSVPILKKM</sequence>
<dbReference type="InterPro" id="IPR035684">
    <property type="entry name" value="ArgRS_core"/>
</dbReference>
<keyword evidence="3 9" id="KW-0436">Ligase</keyword>
<comment type="catalytic activity">
    <reaction evidence="8">
        <text>tRNA(Arg) + L-arginine + ATP = L-arginyl-tRNA(Arg) + AMP + diphosphate</text>
        <dbReference type="Rhea" id="RHEA:20301"/>
        <dbReference type="Rhea" id="RHEA-COMP:9658"/>
        <dbReference type="Rhea" id="RHEA-COMP:9673"/>
        <dbReference type="ChEBI" id="CHEBI:30616"/>
        <dbReference type="ChEBI" id="CHEBI:32682"/>
        <dbReference type="ChEBI" id="CHEBI:33019"/>
        <dbReference type="ChEBI" id="CHEBI:78442"/>
        <dbReference type="ChEBI" id="CHEBI:78513"/>
        <dbReference type="ChEBI" id="CHEBI:456215"/>
        <dbReference type="EC" id="6.1.1.19"/>
    </reaction>
</comment>
<dbReference type="InterPro" id="IPR009080">
    <property type="entry name" value="tRNAsynth_Ia_anticodon-bd"/>
</dbReference>
<evidence type="ECO:0000256" key="8">
    <source>
        <dbReference type="ARBA" id="ARBA00049339"/>
    </source>
</evidence>
<evidence type="ECO:0000256" key="2">
    <source>
        <dbReference type="ARBA" id="ARBA00012837"/>
    </source>
</evidence>
<dbReference type="GO" id="GO:0005737">
    <property type="term" value="C:cytoplasm"/>
    <property type="evidence" value="ECO:0007669"/>
    <property type="project" value="InterPro"/>
</dbReference>
<reference evidence="11 12" key="1">
    <citation type="journal article" date="2019" name="ISME J.">
        <title>Insights into ecological role of a new deltaproteobacterial order Candidatus Acidulodesulfobacterales by metagenomics and metatranscriptomics.</title>
        <authorList>
            <person name="Tan S."/>
            <person name="Liu J."/>
            <person name="Fang Y."/>
            <person name="Hedlund B.P."/>
            <person name="Lian Z.H."/>
            <person name="Huang L.Y."/>
            <person name="Li J.T."/>
            <person name="Huang L.N."/>
            <person name="Li W.J."/>
            <person name="Jiang H.C."/>
            <person name="Dong H.L."/>
            <person name="Shu W.S."/>
        </authorList>
    </citation>
    <scope>NUCLEOTIDE SEQUENCE [LARGE SCALE GENOMIC DNA]</scope>
    <source>
        <strain evidence="11">AP1</strain>
    </source>
</reference>
<dbReference type="PRINTS" id="PR01038">
    <property type="entry name" value="TRNASYNTHARG"/>
</dbReference>
<dbReference type="GO" id="GO:0006420">
    <property type="term" value="P:arginyl-tRNA aminoacylation"/>
    <property type="evidence" value="ECO:0007669"/>
    <property type="project" value="InterPro"/>
</dbReference>
<dbReference type="InterPro" id="IPR036695">
    <property type="entry name" value="Arg-tRNA-synth_N_sf"/>
</dbReference>
<keyword evidence="5 9" id="KW-0067">ATP-binding</keyword>
<evidence type="ECO:0000256" key="4">
    <source>
        <dbReference type="ARBA" id="ARBA00022741"/>
    </source>
</evidence>
<dbReference type="Proteomes" id="UP000319296">
    <property type="component" value="Unassembled WGS sequence"/>
</dbReference>
<organism evidence="11 12">
    <name type="scientific">Candidatus Acididesulfobacter diazotrophicus</name>
    <dbReference type="NCBI Taxonomy" id="2597226"/>
    <lineage>
        <taxon>Bacteria</taxon>
        <taxon>Deltaproteobacteria</taxon>
        <taxon>Candidatus Acidulodesulfobacterales</taxon>
        <taxon>Candidatus Acididesulfobacter</taxon>
    </lineage>
</organism>
<proteinExistence type="inferred from homology"/>
<evidence type="ECO:0000256" key="9">
    <source>
        <dbReference type="RuleBase" id="RU363038"/>
    </source>
</evidence>
<dbReference type="EMBL" id="SGBB01000021">
    <property type="protein sequence ID" value="RZD17813.1"/>
    <property type="molecule type" value="Genomic_DNA"/>
</dbReference>
<feature type="domain" description="DALR anticodon binding" evidence="10">
    <location>
        <begin position="735"/>
        <end position="872"/>
    </location>
</feature>
<dbReference type="Pfam" id="PF00750">
    <property type="entry name" value="tRNA-synt_1d"/>
    <property type="match status" value="2"/>
</dbReference>
<evidence type="ECO:0000256" key="5">
    <source>
        <dbReference type="ARBA" id="ARBA00022840"/>
    </source>
</evidence>
<comment type="caution">
    <text evidence="11">The sequence shown here is derived from an EMBL/GenBank/DDBJ whole genome shotgun (WGS) entry which is preliminary data.</text>
</comment>
<name>A0A519BKN0_9DELT</name>
<keyword evidence="4 9" id="KW-0547">Nucleotide-binding</keyword>
<dbReference type="Gene3D" id="3.30.1360.70">
    <property type="entry name" value="Arginyl tRNA synthetase N-terminal domain"/>
    <property type="match status" value="1"/>
</dbReference>
<evidence type="ECO:0000259" key="10">
    <source>
        <dbReference type="SMART" id="SM00836"/>
    </source>
</evidence>
<dbReference type="SUPFAM" id="SSF52374">
    <property type="entry name" value="Nucleotidylyl transferase"/>
    <property type="match status" value="1"/>
</dbReference>
<evidence type="ECO:0000256" key="3">
    <source>
        <dbReference type="ARBA" id="ARBA00022598"/>
    </source>
</evidence>
<accession>A0A519BKN0</accession>
<dbReference type="SUPFAM" id="SSF47323">
    <property type="entry name" value="Anticodon-binding domain of a subclass of class I aminoacyl-tRNA synthetases"/>
    <property type="match status" value="1"/>
</dbReference>
<dbReference type="InterPro" id="IPR001278">
    <property type="entry name" value="Arg-tRNA-ligase"/>
</dbReference>
<keyword evidence="7 9" id="KW-0030">Aminoacyl-tRNA synthetase</keyword>
<dbReference type="EC" id="6.1.1.19" evidence="2"/>
<dbReference type="InterPro" id="IPR014729">
    <property type="entry name" value="Rossmann-like_a/b/a_fold"/>
</dbReference>
<dbReference type="SMART" id="SM00836">
    <property type="entry name" value="DALR_1"/>
    <property type="match status" value="1"/>
</dbReference>
<dbReference type="InterPro" id="IPR008909">
    <property type="entry name" value="DALR_anticod-bd"/>
</dbReference>
<comment type="similarity">
    <text evidence="1 9">Belongs to the class-I aminoacyl-tRNA synthetase family.</text>
</comment>
<evidence type="ECO:0000256" key="7">
    <source>
        <dbReference type="ARBA" id="ARBA00023146"/>
    </source>
</evidence>
<keyword evidence="6 9" id="KW-0648">Protein biosynthesis</keyword>
<evidence type="ECO:0000313" key="11">
    <source>
        <dbReference type="EMBL" id="RZD17813.1"/>
    </source>
</evidence>
<dbReference type="PANTHER" id="PTHR11956">
    <property type="entry name" value="ARGINYL-TRNA SYNTHETASE"/>
    <property type="match status" value="1"/>
</dbReference>
<dbReference type="AlphaFoldDB" id="A0A519BKN0"/>
<protein>
    <recommendedName>
        <fullName evidence="2">arginine--tRNA ligase</fullName>
        <ecNumber evidence="2">6.1.1.19</ecNumber>
    </recommendedName>
</protein>
<dbReference type="PANTHER" id="PTHR11956:SF5">
    <property type="entry name" value="ARGININE--TRNA LIGASE, CYTOPLASMIC"/>
    <property type="match status" value="1"/>
</dbReference>
<evidence type="ECO:0000313" key="12">
    <source>
        <dbReference type="Proteomes" id="UP000319296"/>
    </source>
</evidence>
<evidence type="ECO:0000256" key="1">
    <source>
        <dbReference type="ARBA" id="ARBA00005594"/>
    </source>
</evidence>
<dbReference type="SUPFAM" id="SSF55190">
    <property type="entry name" value="Arginyl-tRNA synthetase (ArgRS), N-terminal 'additional' domain"/>
    <property type="match status" value="1"/>
</dbReference>